<reference evidence="2" key="1">
    <citation type="submission" date="2017-08" db="EMBL/GenBank/DDBJ databases">
        <authorList>
            <person name="Varghese N."/>
            <person name="Submissions S."/>
        </authorList>
    </citation>
    <scope>NUCLEOTIDE SEQUENCE [LARGE SCALE GENOMIC DNA]</scope>
    <source>
        <strain evidence="2">KCTC 23107</strain>
    </source>
</reference>
<dbReference type="EMBL" id="OCPC01000003">
    <property type="protein sequence ID" value="SOE17567.1"/>
    <property type="molecule type" value="Genomic_DNA"/>
</dbReference>
<evidence type="ECO:0000313" key="1">
    <source>
        <dbReference type="EMBL" id="SOE17567.1"/>
    </source>
</evidence>
<sequence length="43" mass="4700">MLLLIANAMFEATRTATPAPGPAQKRWFRTLASRLKGLGRKAS</sequence>
<keyword evidence="2" id="KW-1185">Reference proteome</keyword>
<gene>
    <name evidence="1" type="ORF">SAMN05877838_2468</name>
</gene>
<accession>A0A286IC24</accession>
<organism evidence="1 2">
    <name type="scientific">Hoeflea halophila</name>
    <dbReference type="NCBI Taxonomy" id="714899"/>
    <lineage>
        <taxon>Bacteria</taxon>
        <taxon>Pseudomonadati</taxon>
        <taxon>Pseudomonadota</taxon>
        <taxon>Alphaproteobacteria</taxon>
        <taxon>Hyphomicrobiales</taxon>
        <taxon>Rhizobiaceae</taxon>
        <taxon>Hoeflea</taxon>
    </lineage>
</organism>
<dbReference type="Proteomes" id="UP000219465">
    <property type="component" value="Unassembled WGS sequence"/>
</dbReference>
<dbReference type="AlphaFoldDB" id="A0A286IC24"/>
<evidence type="ECO:0000313" key="2">
    <source>
        <dbReference type="Proteomes" id="UP000219465"/>
    </source>
</evidence>
<dbReference type="RefSeq" id="WP_280176266.1">
    <property type="nucleotide sequence ID" value="NZ_OCPC01000003.1"/>
</dbReference>
<name>A0A286IC24_9HYPH</name>
<proteinExistence type="predicted"/>
<protein>
    <submittedName>
        <fullName evidence="1">Uncharacterized protein</fullName>
    </submittedName>
</protein>